<dbReference type="EMBL" id="DXGF01000180">
    <property type="protein sequence ID" value="HIW84644.1"/>
    <property type="molecule type" value="Genomic_DNA"/>
</dbReference>
<gene>
    <name evidence="4" type="ORF">H9873_10035</name>
</gene>
<dbReference type="SMART" id="SM00871">
    <property type="entry name" value="AraC_E_bind"/>
    <property type="match status" value="1"/>
</dbReference>
<dbReference type="InterPro" id="IPR009061">
    <property type="entry name" value="DNA-bd_dom_put_sf"/>
</dbReference>
<dbReference type="Pfam" id="PF13411">
    <property type="entry name" value="MerR_1"/>
    <property type="match status" value="1"/>
</dbReference>
<dbReference type="PROSITE" id="PS00552">
    <property type="entry name" value="HTH_MERR_1"/>
    <property type="match status" value="1"/>
</dbReference>
<evidence type="ECO:0000313" key="5">
    <source>
        <dbReference type="Proteomes" id="UP000824263"/>
    </source>
</evidence>
<dbReference type="Proteomes" id="UP000824263">
    <property type="component" value="Unassembled WGS sequence"/>
</dbReference>
<reference evidence="4" key="2">
    <citation type="submission" date="2021-04" db="EMBL/GenBank/DDBJ databases">
        <authorList>
            <person name="Gilroy R."/>
        </authorList>
    </citation>
    <scope>NUCLEOTIDE SEQUENCE</scope>
    <source>
        <strain evidence="4">ChiSxjej1B13-11762</strain>
    </source>
</reference>
<dbReference type="PANTHER" id="PTHR30204">
    <property type="entry name" value="REDOX-CYCLING DRUG-SENSING TRANSCRIPTIONAL ACTIVATOR SOXR"/>
    <property type="match status" value="1"/>
</dbReference>
<dbReference type="GO" id="GO:0003700">
    <property type="term" value="F:DNA-binding transcription factor activity"/>
    <property type="evidence" value="ECO:0007669"/>
    <property type="project" value="InterPro"/>
</dbReference>
<dbReference type="Pfam" id="PF06445">
    <property type="entry name" value="GyrI-like"/>
    <property type="match status" value="1"/>
</dbReference>
<feature type="domain" description="HTH merR-type" evidence="3">
    <location>
        <begin position="1"/>
        <end position="71"/>
    </location>
</feature>
<evidence type="ECO:0000259" key="3">
    <source>
        <dbReference type="PROSITE" id="PS50937"/>
    </source>
</evidence>
<sequence length="267" mass="31495">MFSIGEFSRACQVSVKTLRHYDKIHLLKPAKVDDFTGYRYYDQTQLRTMLLIQRLKRYGFPLEEIRGMLACQEEKELFSKLLRQKEILRQQQRETEQVLKELSAHLRDFERTGDIMGYQKGYEIQVVEAPERYVIASRQKMGVDEFGKYYEKLYKRVPEEKVTPNGMVGAVYYDQEFDHECSDIELVVGIREREKADRVIEAGPCARTLHKGAYSNLSEAYAALVTWIQEHEYQCAGAPYEFYLKTQFDGLSPEEWETEIYFPIEKK</sequence>
<dbReference type="SUPFAM" id="SSF55136">
    <property type="entry name" value="Probable bacterial effector-binding domain"/>
    <property type="match status" value="1"/>
</dbReference>
<name>A0A9D1UEA0_9FIRM</name>
<dbReference type="PANTHER" id="PTHR30204:SF97">
    <property type="entry name" value="MERR FAMILY REGULATORY PROTEIN"/>
    <property type="match status" value="1"/>
</dbReference>
<keyword evidence="2" id="KW-0175">Coiled coil</keyword>
<keyword evidence="1" id="KW-0238">DNA-binding</keyword>
<organism evidence="4 5">
    <name type="scientific">Candidatus Dorea gallistercoris</name>
    <dbReference type="NCBI Taxonomy" id="2838542"/>
    <lineage>
        <taxon>Bacteria</taxon>
        <taxon>Bacillati</taxon>
        <taxon>Bacillota</taxon>
        <taxon>Clostridia</taxon>
        <taxon>Lachnospirales</taxon>
        <taxon>Lachnospiraceae</taxon>
        <taxon>Dorea</taxon>
    </lineage>
</organism>
<protein>
    <submittedName>
        <fullName evidence="4">MerR family transcriptional regulator</fullName>
    </submittedName>
</protein>
<evidence type="ECO:0000256" key="2">
    <source>
        <dbReference type="SAM" id="Coils"/>
    </source>
</evidence>
<dbReference type="InterPro" id="IPR011256">
    <property type="entry name" value="Reg_factor_effector_dom_sf"/>
</dbReference>
<feature type="coiled-coil region" evidence="2">
    <location>
        <begin position="71"/>
        <end position="112"/>
    </location>
</feature>
<dbReference type="SMART" id="SM00422">
    <property type="entry name" value="HTH_MERR"/>
    <property type="match status" value="1"/>
</dbReference>
<dbReference type="InterPro" id="IPR000551">
    <property type="entry name" value="MerR-type_HTH_dom"/>
</dbReference>
<comment type="caution">
    <text evidence="4">The sequence shown here is derived from an EMBL/GenBank/DDBJ whole genome shotgun (WGS) entry which is preliminary data.</text>
</comment>
<dbReference type="Gene3D" id="3.20.80.10">
    <property type="entry name" value="Regulatory factor, effector binding domain"/>
    <property type="match status" value="1"/>
</dbReference>
<dbReference type="Gene3D" id="1.10.1660.10">
    <property type="match status" value="1"/>
</dbReference>
<dbReference type="AlphaFoldDB" id="A0A9D1UEA0"/>
<dbReference type="GO" id="GO:0003677">
    <property type="term" value="F:DNA binding"/>
    <property type="evidence" value="ECO:0007669"/>
    <property type="project" value="UniProtKB-KW"/>
</dbReference>
<dbReference type="SUPFAM" id="SSF46955">
    <property type="entry name" value="Putative DNA-binding domain"/>
    <property type="match status" value="1"/>
</dbReference>
<dbReference type="InterPro" id="IPR010499">
    <property type="entry name" value="AraC_E-bd"/>
</dbReference>
<dbReference type="InterPro" id="IPR029442">
    <property type="entry name" value="GyrI-like"/>
</dbReference>
<reference evidence="4" key="1">
    <citation type="journal article" date="2021" name="PeerJ">
        <title>Extensive microbial diversity within the chicken gut microbiome revealed by metagenomics and culture.</title>
        <authorList>
            <person name="Gilroy R."/>
            <person name="Ravi A."/>
            <person name="Getino M."/>
            <person name="Pursley I."/>
            <person name="Horton D.L."/>
            <person name="Alikhan N.F."/>
            <person name="Baker D."/>
            <person name="Gharbi K."/>
            <person name="Hall N."/>
            <person name="Watson M."/>
            <person name="Adriaenssens E.M."/>
            <person name="Foster-Nyarko E."/>
            <person name="Jarju S."/>
            <person name="Secka A."/>
            <person name="Antonio M."/>
            <person name="Oren A."/>
            <person name="Chaudhuri R.R."/>
            <person name="La Ragione R."/>
            <person name="Hildebrand F."/>
            <person name="Pallen M.J."/>
        </authorList>
    </citation>
    <scope>NUCLEOTIDE SEQUENCE</scope>
    <source>
        <strain evidence="4">ChiSxjej1B13-11762</strain>
    </source>
</reference>
<dbReference type="CDD" id="cd01107">
    <property type="entry name" value="HTH_BmrR"/>
    <property type="match status" value="1"/>
</dbReference>
<evidence type="ECO:0000313" key="4">
    <source>
        <dbReference type="EMBL" id="HIW84644.1"/>
    </source>
</evidence>
<dbReference type="PROSITE" id="PS50937">
    <property type="entry name" value="HTH_MERR_2"/>
    <property type="match status" value="1"/>
</dbReference>
<dbReference type="InterPro" id="IPR047057">
    <property type="entry name" value="MerR_fam"/>
</dbReference>
<evidence type="ECO:0000256" key="1">
    <source>
        <dbReference type="ARBA" id="ARBA00023125"/>
    </source>
</evidence>
<proteinExistence type="predicted"/>
<accession>A0A9D1UEA0</accession>